<dbReference type="Proteomes" id="UP001161757">
    <property type="component" value="Unassembled WGS sequence"/>
</dbReference>
<dbReference type="Pfam" id="PF01965">
    <property type="entry name" value="DJ-1_PfpI"/>
    <property type="match status" value="1"/>
</dbReference>
<dbReference type="InterPro" id="IPR002818">
    <property type="entry name" value="DJ-1/PfpI"/>
</dbReference>
<dbReference type="InterPro" id="IPR052158">
    <property type="entry name" value="INH-QAR"/>
</dbReference>
<dbReference type="PANTHER" id="PTHR43130:SF7">
    <property type="entry name" value="DJ-1_PFPI DOMAIN-CONTAINING PROTEIN"/>
    <property type="match status" value="1"/>
</dbReference>
<feature type="domain" description="DJ-1/PfpI" evidence="2">
    <location>
        <begin position="58"/>
        <end position="195"/>
    </location>
</feature>
<accession>A0AAN6EYM3</accession>
<evidence type="ECO:0000313" key="3">
    <source>
        <dbReference type="EMBL" id="KAJ8992350.1"/>
    </source>
</evidence>
<name>A0AAN6EYM3_EXODE</name>
<dbReference type="AlphaFoldDB" id="A0AAN6EYM3"/>
<feature type="compositionally biased region" description="Low complexity" evidence="1">
    <location>
        <begin position="242"/>
        <end position="259"/>
    </location>
</feature>
<dbReference type="SUPFAM" id="SSF52317">
    <property type="entry name" value="Class I glutamine amidotransferase-like"/>
    <property type="match status" value="1"/>
</dbReference>
<evidence type="ECO:0000313" key="4">
    <source>
        <dbReference type="Proteomes" id="UP001161757"/>
    </source>
</evidence>
<gene>
    <name evidence="3" type="ORF">HRR80_003456</name>
</gene>
<dbReference type="EMBL" id="JAJGCB010000005">
    <property type="protein sequence ID" value="KAJ8992350.1"/>
    <property type="molecule type" value="Genomic_DNA"/>
</dbReference>
<organism evidence="3 4">
    <name type="scientific">Exophiala dermatitidis</name>
    <name type="common">Black yeast-like fungus</name>
    <name type="synonym">Wangiella dermatitidis</name>
    <dbReference type="NCBI Taxonomy" id="5970"/>
    <lineage>
        <taxon>Eukaryota</taxon>
        <taxon>Fungi</taxon>
        <taxon>Dikarya</taxon>
        <taxon>Ascomycota</taxon>
        <taxon>Pezizomycotina</taxon>
        <taxon>Eurotiomycetes</taxon>
        <taxon>Chaetothyriomycetidae</taxon>
        <taxon>Chaetothyriales</taxon>
        <taxon>Herpotrichiellaceae</taxon>
        <taxon>Exophiala</taxon>
    </lineage>
</organism>
<protein>
    <recommendedName>
        <fullName evidence="2">DJ-1/PfpI domain-containing protein</fullName>
    </recommendedName>
</protein>
<feature type="region of interest" description="Disordered" evidence="1">
    <location>
        <begin position="242"/>
        <end position="269"/>
    </location>
</feature>
<evidence type="ECO:0000259" key="2">
    <source>
        <dbReference type="Pfam" id="PF01965"/>
    </source>
</evidence>
<comment type="caution">
    <text evidence="3">The sequence shown here is derived from an EMBL/GenBank/DDBJ whole genome shotgun (WGS) entry which is preliminary data.</text>
</comment>
<evidence type="ECO:0000256" key="1">
    <source>
        <dbReference type="SAM" id="MobiDB-lite"/>
    </source>
</evidence>
<dbReference type="PANTHER" id="PTHR43130">
    <property type="entry name" value="ARAC-FAMILY TRANSCRIPTIONAL REGULATOR"/>
    <property type="match status" value="1"/>
</dbReference>
<sequence length="269" mass="28718">MSEQSPKTTSLRVGVLLIPPVQLLDASPIDLFGMLTPTYLQSCGLPQPLLNLAIDVSIHYISASGPDTHAPMTSSATLPVTDGLDSPAVQPGNLDTLLIPGPDPNLVPDQAVLDFIRAHRNAAATDFLVICTGNFPAGYAGLLDGKRVTGPRGLLPKLKEKFPAAEFVDRRWESDGRLWSCGGITNGLDLTAAYLHHKVQKELADLVCAMAEVGDRPQEYDSSRTSSTLWFVWLIIKSLVKGGNKGKSSGSSTSTTGLNTDKRQGKKAV</sequence>
<proteinExistence type="predicted"/>
<reference evidence="3" key="1">
    <citation type="submission" date="2023-01" db="EMBL/GenBank/DDBJ databases">
        <title>Exophiala dermititidis isolated from Cystic Fibrosis Patient.</title>
        <authorList>
            <person name="Kurbessoian T."/>
            <person name="Crocker A."/>
            <person name="Murante D."/>
            <person name="Hogan D.A."/>
            <person name="Stajich J.E."/>
        </authorList>
    </citation>
    <scope>NUCLEOTIDE SEQUENCE</scope>
    <source>
        <strain evidence="3">Ex8</strain>
    </source>
</reference>
<dbReference type="Gene3D" id="3.40.50.880">
    <property type="match status" value="1"/>
</dbReference>
<dbReference type="InterPro" id="IPR029062">
    <property type="entry name" value="Class_I_gatase-like"/>
</dbReference>